<dbReference type="GO" id="GO:0005524">
    <property type="term" value="F:ATP binding"/>
    <property type="evidence" value="ECO:0007669"/>
    <property type="project" value="UniProtKB-KW"/>
</dbReference>
<proteinExistence type="predicted"/>
<evidence type="ECO:0000313" key="5">
    <source>
        <dbReference type="EMBL" id="TWU72600.1"/>
    </source>
</evidence>
<feature type="domain" description="Zeta toxin" evidence="3">
    <location>
        <begin position="41"/>
        <end position="235"/>
    </location>
</feature>
<evidence type="ECO:0000313" key="7">
    <source>
        <dbReference type="Proteomes" id="UP000317257"/>
    </source>
</evidence>
<dbReference type="AlphaFoldDB" id="A0A167F458"/>
<reference evidence="4 6" key="1">
    <citation type="journal article" date="2016" name="Genome Biol. Evol.">
        <title>Divergent and convergent evolution of fungal pathogenicity.</title>
        <authorList>
            <person name="Shang Y."/>
            <person name="Xiao G."/>
            <person name="Zheng P."/>
            <person name="Cen K."/>
            <person name="Zhan S."/>
            <person name="Wang C."/>
        </authorList>
    </citation>
    <scope>NUCLEOTIDE SEQUENCE [LARGE SCALE GENOMIC DNA]</scope>
    <source>
        <strain evidence="4 6">RCEF 4871</strain>
    </source>
</reference>
<evidence type="ECO:0000313" key="6">
    <source>
        <dbReference type="Proteomes" id="UP000243498"/>
    </source>
</evidence>
<evidence type="ECO:0000259" key="3">
    <source>
        <dbReference type="Pfam" id="PF06414"/>
    </source>
</evidence>
<evidence type="ECO:0000256" key="1">
    <source>
        <dbReference type="ARBA" id="ARBA00022741"/>
    </source>
</evidence>
<dbReference type="Pfam" id="PF06414">
    <property type="entry name" value="Zeta_toxin"/>
    <property type="match status" value="1"/>
</dbReference>
<dbReference type="InterPro" id="IPR010488">
    <property type="entry name" value="Zeta_toxin_domain"/>
</dbReference>
<keyword evidence="1" id="KW-0547">Nucleotide-binding</keyword>
<reference evidence="7" key="2">
    <citation type="submission" date="2018-12" db="EMBL/GenBank/DDBJ databases">
        <title>The complete genome of Metarhizium rileyi, a key fungal pathogen of Lepidoptera.</title>
        <authorList>
            <person name="Binneck E."/>
            <person name="Lastra C.C.L."/>
            <person name="Sosa-Gomez D.R."/>
        </authorList>
    </citation>
    <scope>NUCLEOTIDE SEQUENCE [LARGE SCALE GENOMIC DNA]</scope>
    <source>
        <strain evidence="7">Cep018-CH2</strain>
    </source>
</reference>
<dbReference type="Gene3D" id="3.40.50.300">
    <property type="entry name" value="P-loop containing nucleotide triphosphate hydrolases"/>
    <property type="match status" value="1"/>
</dbReference>
<organism evidence="4 6">
    <name type="scientific">Metarhizium rileyi (strain RCEF 4871)</name>
    <name type="common">Nomuraea rileyi</name>
    <dbReference type="NCBI Taxonomy" id="1649241"/>
    <lineage>
        <taxon>Eukaryota</taxon>
        <taxon>Fungi</taxon>
        <taxon>Dikarya</taxon>
        <taxon>Ascomycota</taxon>
        <taxon>Pezizomycotina</taxon>
        <taxon>Sordariomycetes</taxon>
        <taxon>Hypocreomycetidae</taxon>
        <taxon>Hypocreales</taxon>
        <taxon>Clavicipitaceae</taxon>
        <taxon>Metarhizium</taxon>
    </lineage>
</organism>
<keyword evidence="2" id="KW-0067">ATP-binding</keyword>
<evidence type="ECO:0000313" key="4">
    <source>
        <dbReference type="EMBL" id="OAA44772.1"/>
    </source>
</evidence>
<accession>A0A5C6G4C0</accession>
<name>A0A167F458_METRR</name>
<comment type="caution">
    <text evidence="4">The sequence shown here is derived from an EMBL/GenBank/DDBJ whole genome shotgun (WGS) entry which is preliminary data.</text>
</comment>
<gene>
    <name evidence="5" type="ORF">ED733_003361</name>
    <name evidence="4" type="ORF">NOR_03526</name>
</gene>
<dbReference type="GO" id="GO:0016301">
    <property type="term" value="F:kinase activity"/>
    <property type="evidence" value="ECO:0007669"/>
    <property type="project" value="InterPro"/>
</dbReference>
<accession>A0A167F458</accession>
<dbReference type="SUPFAM" id="SSF52540">
    <property type="entry name" value="P-loop containing nucleoside triphosphate hydrolases"/>
    <property type="match status" value="1"/>
</dbReference>
<keyword evidence="6" id="KW-1185">Reference proteome</keyword>
<evidence type="ECO:0000256" key="2">
    <source>
        <dbReference type="ARBA" id="ARBA00022840"/>
    </source>
</evidence>
<protein>
    <submittedName>
        <fullName evidence="4">Zeta toxin family protein</fullName>
    </submittedName>
</protein>
<dbReference type="InterPro" id="IPR027417">
    <property type="entry name" value="P-loop_NTPase"/>
</dbReference>
<dbReference type="OrthoDB" id="2881954at2759"/>
<dbReference type="Proteomes" id="UP000317257">
    <property type="component" value="Unassembled WGS sequence"/>
</dbReference>
<dbReference type="Proteomes" id="UP000243498">
    <property type="component" value="Unassembled WGS sequence"/>
</dbReference>
<sequence>MPPPPSDLSCYRLSDQVSQHIFTTEILPAEFDHLPSRNASKTSPPLAVLAVGQTGAGKTRLSPAILSAFHLLRGTPATGPAHLIADTYKTYHPEFTRLMLSTPDLASPATGPDARKWLAMAAEEVVRRGSDVLVESACRHPDDFVQLARCFGAARYRVEVVLLAVPAALSRLGILVRFYEKLPEGRSRNLPVRLTPTRVHDDSYAGLMDAARFLDESAAADQVLVVRRGNLVAYGVNGRTADGGGAGEALRRERERPLTVQEMKTALDDIQNMRTHEDAREQVEQVRGMLKPLIEHSSPDEWPELKPLTFGKAGEEAGGTYNVLRLGQL</sequence>
<reference evidence="5" key="3">
    <citation type="journal article" date="2019" name="Microbiol. Resour. Announc.">
        <title>Genome Sequence of Metarhizium rileyi, a Microbial Control Agent for Lepidoptera.</title>
        <authorList>
            <person name="Binneck E."/>
            <person name="Lastra C.C.L."/>
            <person name="Sosa-Gomez D.R."/>
        </authorList>
    </citation>
    <scope>NUCLEOTIDE SEQUENCE</scope>
    <source>
        <strain evidence="5">Cep018-CH2</strain>
    </source>
</reference>
<dbReference type="EMBL" id="SBHS01000026">
    <property type="protein sequence ID" value="TWU72600.1"/>
    <property type="molecule type" value="Genomic_DNA"/>
</dbReference>
<dbReference type="OMA" id="WRTEPFG"/>
<dbReference type="EMBL" id="AZHC01000009">
    <property type="protein sequence ID" value="OAA44772.1"/>
    <property type="molecule type" value="Genomic_DNA"/>
</dbReference>